<dbReference type="RefSeq" id="WP_088855676.1">
    <property type="nucleotide sequence ID" value="NZ_CP015103.1"/>
</dbReference>
<gene>
    <name evidence="1" type="ORF">A3L11_03985</name>
</gene>
<protein>
    <recommendedName>
        <fullName evidence="3">DUF11 domain-containing protein</fullName>
    </recommendedName>
</protein>
<evidence type="ECO:0000313" key="2">
    <source>
        <dbReference type="Proteomes" id="UP000250125"/>
    </source>
</evidence>
<dbReference type="GeneID" id="33317370"/>
<name>A0A2Z2MP46_9EURY</name>
<dbReference type="EMBL" id="CP015103">
    <property type="protein sequence ID" value="ASJ08437.1"/>
    <property type="molecule type" value="Genomic_DNA"/>
</dbReference>
<dbReference type="OrthoDB" id="86285at2157"/>
<reference evidence="1 2" key="1">
    <citation type="submission" date="2016-04" db="EMBL/GenBank/DDBJ databases">
        <title>Complete genome sequence of Thermococcus siculi type strain RG-20.</title>
        <authorList>
            <person name="Oger P.M."/>
        </authorList>
    </citation>
    <scope>NUCLEOTIDE SEQUENCE [LARGE SCALE GENOMIC DNA]</scope>
    <source>
        <strain evidence="1 2">RG-20</strain>
    </source>
</reference>
<evidence type="ECO:0008006" key="3">
    <source>
        <dbReference type="Google" id="ProtNLM"/>
    </source>
</evidence>
<dbReference type="Proteomes" id="UP000250125">
    <property type="component" value="Chromosome"/>
</dbReference>
<keyword evidence="2" id="KW-1185">Reference proteome</keyword>
<evidence type="ECO:0000313" key="1">
    <source>
        <dbReference type="EMBL" id="ASJ08437.1"/>
    </source>
</evidence>
<dbReference type="AlphaFoldDB" id="A0A2Z2MP46"/>
<proteinExistence type="predicted"/>
<dbReference type="KEGG" id="tsl:A3L11_03985"/>
<accession>A0A2Z2MP46</accession>
<organism evidence="1 2">
    <name type="scientific">Thermococcus siculi</name>
    <dbReference type="NCBI Taxonomy" id="72803"/>
    <lineage>
        <taxon>Archaea</taxon>
        <taxon>Methanobacteriati</taxon>
        <taxon>Methanobacteriota</taxon>
        <taxon>Thermococci</taxon>
        <taxon>Thermococcales</taxon>
        <taxon>Thermococcaceae</taxon>
        <taxon>Thermococcus</taxon>
    </lineage>
</organism>
<sequence>MRSIAAVLITLALASLIIVSSSGTFVSFEAAREVRIQVVPHEEEYIGFLCRDGYAAVVEVTANSETDFDALTVRNYLTGNRDVTILLYPDYSGLPGNAEMFVETEDGAPRIIASEDEYTFFGNVTVGDVAPGEYIVPMDMYAEWNDGDASITPCPIKLVVKDGPNIEKTLLSGNTTDIPMKTYQEWVFQIKVTNPTDEDITVTVKDTIPAEFNVSLARTAASAGTYEFRAANSGHNHHGGHAHPATKLEWNVTIPAGGSEHMNVTIFTRVNHGCQQEFTSCGEYNLNDGATLVEYGITSNPLTVSVACDGCGNCCDCDHHEGKCACGG</sequence>